<evidence type="ECO:0000313" key="5">
    <source>
        <dbReference type="Proteomes" id="UP000750711"/>
    </source>
</evidence>
<dbReference type="Gene3D" id="1.25.40.20">
    <property type="entry name" value="Ankyrin repeat-containing domain"/>
    <property type="match status" value="3"/>
</dbReference>
<dbReference type="AlphaFoldDB" id="A0A9P8LH06"/>
<dbReference type="Pfam" id="PF12796">
    <property type="entry name" value="Ank_2"/>
    <property type="match status" value="3"/>
</dbReference>
<dbReference type="SUPFAM" id="SSF48403">
    <property type="entry name" value="Ankyrin repeat"/>
    <property type="match status" value="2"/>
</dbReference>
<evidence type="ECO:0008006" key="6">
    <source>
        <dbReference type="Google" id="ProtNLM"/>
    </source>
</evidence>
<dbReference type="PANTHER" id="PTHR24198:SF165">
    <property type="entry name" value="ANKYRIN REPEAT-CONTAINING PROTEIN-RELATED"/>
    <property type="match status" value="1"/>
</dbReference>
<dbReference type="InterPro" id="IPR002110">
    <property type="entry name" value="Ankyrin_rpt"/>
</dbReference>
<dbReference type="PROSITE" id="PS50088">
    <property type="entry name" value="ANK_REPEAT"/>
    <property type="match status" value="4"/>
</dbReference>
<dbReference type="SUPFAM" id="SSF81901">
    <property type="entry name" value="HCP-like"/>
    <property type="match status" value="1"/>
</dbReference>
<accession>A0A9P8LH06</accession>
<evidence type="ECO:0000256" key="3">
    <source>
        <dbReference type="PROSITE-ProRule" id="PRU00023"/>
    </source>
</evidence>
<keyword evidence="5" id="KW-1185">Reference proteome</keyword>
<evidence type="ECO:0000313" key="4">
    <source>
        <dbReference type="EMBL" id="KAH0565089.1"/>
    </source>
</evidence>
<feature type="repeat" description="ANK" evidence="3">
    <location>
        <begin position="557"/>
        <end position="590"/>
    </location>
</feature>
<dbReference type="EMBL" id="JAGHQM010000138">
    <property type="protein sequence ID" value="KAH0565089.1"/>
    <property type="molecule type" value="Genomic_DNA"/>
</dbReference>
<name>A0A9P8LH06_9PEZI</name>
<sequence length="744" mass="82134">MSSFKSDESDIADFLPEFSGFGYLQDLMDPNNRTNRLALPWKIQAEIVRALENTYALGGHNAAAAAYELAFCYQCGLGVIEDSTRALSYIATAAAEHSTFLFIWFSFYTALSRSQQLHKASTSTLIRSASELYNGIARERLFAGAFRQSTQRIRKAFVDCRCLLQIGEDIVLEEFTIRDSADALLNVIEEHGAATISAVAIPYEKEDENVEATSISHYLASAGLLGGIQMLIANGLDVDQQDEYGDTALLRALQSGDTDMAKYLVEIGANVAIANDSGVTAAHCLIYFEPAEARWLADLLHLRGTDFNAQSSNPTLFVQTNLLRLHGSPLHWAISVGDTEIVQILLRPELNVDFNAPYKTSYNGPSQTPLSLATALNLYAIVDLLLSRGATHIQDGRFSPPFHYLLRAPTWQRWLHHGHEYRQTLTKTVGAYTTHSDGRALTELDSAGFCPLLRAAFDAQSDSDVYALEELLQAGADPHRRTKDGSTILHWIIYGQRNNWGKLNLFKKFVELGVSLDHSAGPDENTLLHHAARFDTFAIAEYLIISRHLDVNVRNKLGWTPLHTSIYYDHGTKLPSLLLSHGAAIDATDLNGRTPLALALDTSTNHLAVLQLLLSRSCSLIVDVKEQLTVLHYAVASPQISAARRRDFVVFLLRNERVLNIIDEQIPDNGMTALHLAALRLDYPSARMLVDEYATIGVVDSDGNTAEDLARRAVDVAKRRGGQEMATVEDALRLIEVLVSNANG</sequence>
<feature type="repeat" description="ANK" evidence="3">
    <location>
        <begin position="669"/>
        <end position="701"/>
    </location>
</feature>
<dbReference type="PROSITE" id="PS50297">
    <property type="entry name" value="ANK_REP_REGION"/>
    <property type="match status" value="2"/>
</dbReference>
<protein>
    <recommendedName>
        <fullName evidence="6">Ankyrin</fullName>
    </recommendedName>
</protein>
<comment type="caution">
    <text evidence="4">The sequence shown here is derived from an EMBL/GenBank/DDBJ whole genome shotgun (WGS) entry which is preliminary data.</text>
</comment>
<reference evidence="4" key="1">
    <citation type="submission" date="2021-03" db="EMBL/GenBank/DDBJ databases">
        <title>Comparative genomics and phylogenomic investigation of the class Geoglossomycetes provide insights into ecological specialization and systematics.</title>
        <authorList>
            <person name="Melie T."/>
            <person name="Pirro S."/>
            <person name="Miller A.N."/>
            <person name="Quandt A."/>
        </authorList>
    </citation>
    <scope>NUCLEOTIDE SEQUENCE</scope>
    <source>
        <strain evidence="4">CAQ_001_2017</strain>
    </source>
</reference>
<proteinExistence type="predicted"/>
<dbReference type="InterPro" id="IPR036770">
    <property type="entry name" value="Ankyrin_rpt-contain_sf"/>
</dbReference>
<dbReference type="PANTHER" id="PTHR24198">
    <property type="entry name" value="ANKYRIN REPEAT AND PROTEIN KINASE DOMAIN-CONTAINING PROTEIN"/>
    <property type="match status" value="1"/>
</dbReference>
<keyword evidence="1" id="KW-0677">Repeat</keyword>
<dbReference type="Proteomes" id="UP000750711">
    <property type="component" value="Unassembled WGS sequence"/>
</dbReference>
<feature type="repeat" description="ANK" evidence="3">
    <location>
        <begin position="325"/>
        <end position="357"/>
    </location>
</feature>
<evidence type="ECO:0000256" key="1">
    <source>
        <dbReference type="ARBA" id="ARBA00022737"/>
    </source>
</evidence>
<evidence type="ECO:0000256" key="2">
    <source>
        <dbReference type="ARBA" id="ARBA00023043"/>
    </source>
</evidence>
<gene>
    <name evidence="4" type="ORF">GP486_001529</name>
</gene>
<organism evidence="4 5">
    <name type="scientific">Trichoglossum hirsutum</name>
    <dbReference type="NCBI Taxonomy" id="265104"/>
    <lineage>
        <taxon>Eukaryota</taxon>
        <taxon>Fungi</taxon>
        <taxon>Dikarya</taxon>
        <taxon>Ascomycota</taxon>
        <taxon>Pezizomycotina</taxon>
        <taxon>Geoglossomycetes</taxon>
        <taxon>Geoglossales</taxon>
        <taxon>Geoglossaceae</taxon>
        <taxon>Trichoglossum</taxon>
    </lineage>
</organism>
<dbReference type="SMART" id="SM00248">
    <property type="entry name" value="ANK"/>
    <property type="match status" value="10"/>
</dbReference>
<feature type="repeat" description="ANK" evidence="3">
    <location>
        <begin position="244"/>
        <end position="276"/>
    </location>
</feature>
<keyword evidence="2 3" id="KW-0040">ANK repeat</keyword>